<dbReference type="Pfam" id="PF00877">
    <property type="entry name" value="NLPC_P60"/>
    <property type="match status" value="1"/>
</dbReference>
<gene>
    <name evidence="9" type="ORF">DVA86_25055</name>
</gene>
<dbReference type="EMBL" id="CP031320">
    <property type="protein sequence ID" value="AXK37621.1"/>
    <property type="molecule type" value="Genomic_DNA"/>
</dbReference>
<evidence type="ECO:0000256" key="3">
    <source>
        <dbReference type="ARBA" id="ARBA00022801"/>
    </source>
</evidence>
<keyword evidence="2" id="KW-0645">Protease</keyword>
<comment type="similarity">
    <text evidence="1">Belongs to the peptidase C40 family.</text>
</comment>
<evidence type="ECO:0000259" key="8">
    <source>
        <dbReference type="PROSITE" id="PS51935"/>
    </source>
</evidence>
<dbReference type="PROSITE" id="PS51935">
    <property type="entry name" value="NLPC_P60"/>
    <property type="match status" value="1"/>
</dbReference>
<accession>A0A345Y155</accession>
<feature type="coiled-coil region" evidence="5">
    <location>
        <begin position="184"/>
        <end position="229"/>
    </location>
</feature>
<reference evidence="9 10" key="1">
    <citation type="submission" date="2018-07" db="EMBL/GenBank/DDBJ databases">
        <title>Draft genome of the type strain Streptomyces armeniacus ATCC 15676.</title>
        <authorList>
            <person name="Labana P."/>
            <person name="Gosse J.T."/>
            <person name="Boddy C.N."/>
        </authorList>
    </citation>
    <scope>NUCLEOTIDE SEQUENCE [LARGE SCALE GENOMIC DNA]</scope>
    <source>
        <strain evidence="9 10">ATCC 15676</strain>
    </source>
</reference>
<feature type="signal peptide" evidence="7">
    <location>
        <begin position="1"/>
        <end position="20"/>
    </location>
</feature>
<dbReference type="SUPFAM" id="SSF54001">
    <property type="entry name" value="Cysteine proteinases"/>
    <property type="match status" value="1"/>
</dbReference>
<evidence type="ECO:0000256" key="4">
    <source>
        <dbReference type="ARBA" id="ARBA00022807"/>
    </source>
</evidence>
<proteinExistence type="inferred from homology"/>
<organism evidence="9 10">
    <name type="scientific">Streptomyces armeniacus</name>
    <dbReference type="NCBI Taxonomy" id="83291"/>
    <lineage>
        <taxon>Bacteria</taxon>
        <taxon>Bacillati</taxon>
        <taxon>Actinomycetota</taxon>
        <taxon>Actinomycetes</taxon>
        <taxon>Kitasatosporales</taxon>
        <taxon>Streptomycetaceae</taxon>
        <taxon>Streptomyces</taxon>
    </lineage>
</organism>
<protein>
    <submittedName>
        <fullName evidence="9">Glycoside hydrolase</fullName>
    </submittedName>
</protein>
<dbReference type="InterPro" id="IPR038765">
    <property type="entry name" value="Papain-like_cys_pep_sf"/>
</dbReference>
<feature type="compositionally biased region" description="Basic and acidic residues" evidence="6">
    <location>
        <begin position="52"/>
        <end position="70"/>
    </location>
</feature>
<evidence type="ECO:0000313" key="10">
    <source>
        <dbReference type="Proteomes" id="UP000254425"/>
    </source>
</evidence>
<dbReference type="Gene3D" id="3.90.1720.10">
    <property type="entry name" value="endopeptidase domain like (from Nostoc punctiforme)"/>
    <property type="match status" value="1"/>
</dbReference>
<keyword evidence="5" id="KW-0175">Coiled coil</keyword>
<evidence type="ECO:0000256" key="7">
    <source>
        <dbReference type="SAM" id="SignalP"/>
    </source>
</evidence>
<evidence type="ECO:0000256" key="1">
    <source>
        <dbReference type="ARBA" id="ARBA00007074"/>
    </source>
</evidence>
<dbReference type="PANTHER" id="PTHR47359:SF3">
    <property type="entry name" value="NLP_P60 DOMAIN-CONTAINING PROTEIN-RELATED"/>
    <property type="match status" value="1"/>
</dbReference>
<feature type="chain" id="PRO_5016592297" evidence="7">
    <location>
        <begin position="21"/>
        <end position="368"/>
    </location>
</feature>
<evidence type="ECO:0000256" key="5">
    <source>
        <dbReference type="SAM" id="Coils"/>
    </source>
</evidence>
<dbReference type="InterPro" id="IPR000064">
    <property type="entry name" value="NLP_P60_dom"/>
</dbReference>
<keyword evidence="4" id="KW-0788">Thiol protease</keyword>
<dbReference type="KEGG" id="sarm:DVA86_25055"/>
<dbReference type="Proteomes" id="UP000254425">
    <property type="component" value="Chromosome"/>
</dbReference>
<feature type="compositionally biased region" description="Gly residues" evidence="6">
    <location>
        <begin position="33"/>
        <end position="48"/>
    </location>
</feature>
<feature type="domain" description="NlpC/P60" evidence="8">
    <location>
        <begin position="245"/>
        <end position="366"/>
    </location>
</feature>
<sequence length="368" mass="39169">MAVACVLGVLAGPLAGSAYADPPAPDPQPSASGPGGSGGSDGSGGSGASGEKSLEQVRKEIEDLHSKAESAAEEYNAAEEKAKQQRKNVSALNRKISANKGKMDALKNRAGAMARAQYRGGGMPDEAQLILANSPAEFMRQAGLVRKGQQATRGFLGKLTDTGNRLDGYAAEAADQWQRLESNRKKKAKAKKTVEDRLKKAEKLRSQLEKDELKELAELEKRAADARQARWLESGVLEEIRGKASKAGKRALAYATDQVGKDYEWGAEGPKTFDCSGLTMRAWQAAGETPPRTSQQQWKSLPKVPIKEMRPGDLIIYKKDASHVGMYVGDGSMVHAPRTGRQITVEGAGSMPILGVVRPDGDAAADGG</sequence>
<dbReference type="InterPro" id="IPR051794">
    <property type="entry name" value="PG_Endopeptidase_C40"/>
</dbReference>
<dbReference type="Gene3D" id="1.20.1270.60">
    <property type="entry name" value="Arfaptin homology (AH) domain/BAR domain"/>
    <property type="match status" value="1"/>
</dbReference>
<evidence type="ECO:0000313" key="9">
    <source>
        <dbReference type="EMBL" id="AXK37621.1"/>
    </source>
</evidence>
<dbReference type="AlphaFoldDB" id="A0A345Y155"/>
<dbReference type="PANTHER" id="PTHR47359">
    <property type="entry name" value="PEPTIDOGLYCAN DL-ENDOPEPTIDASE CWLO"/>
    <property type="match status" value="1"/>
</dbReference>
<keyword evidence="7" id="KW-0732">Signal</keyword>
<keyword evidence="3 9" id="KW-0378">Hydrolase</keyword>
<dbReference type="GO" id="GO:0006508">
    <property type="term" value="P:proteolysis"/>
    <property type="evidence" value="ECO:0007669"/>
    <property type="project" value="UniProtKB-KW"/>
</dbReference>
<dbReference type="InterPro" id="IPR027267">
    <property type="entry name" value="AH/BAR_dom_sf"/>
</dbReference>
<dbReference type="GO" id="GO:0008234">
    <property type="term" value="F:cysteine-type peptidase activity"/>
    <property type="evidence" value="ECO:0007669"/>
    <property type="project" value="UniProtKB-KW"/>
</dbReference>
<name>A0A345Y155_9ACTN</name>
<keyword evidence="10" id="KW-1185">Reference proteome</keyword>
<evidence type="ECO:0000256" key="2">
    <source>
        <dbReference type="ARBA" id="ARBA00022670"/>
    </source>
</evidence>
<evidence type="ECO:0000256" key="6">
    <source>
        <dbReference type="SAM" id="MobiDB-lite"/>
    </source>
</evidence>
<feature type="region of interest" description="Disordered" evidence="6">
    <location>
        <begin position="16"/>
        <end position="104"/>
    </location>
</feature>